<proteinExistence type="predicted"/>
<keyword evidence="2" id="KW-1185">Reference proteome</keyword>
<organism evidence="1 2">
    <name type="scientific">Vaccinium darrowii</name>
    <dbReference type="NCBI Taxonomy" id="229202"/>
    <lineage>
        <taxon>Eukaryota</taxon>
        <taxon>Viridiplantae</taxon>
        <taxon>Streptophyta</taxon>
        <taxon>Embryophyta</taxon>
        <taxon>Tracheophyta</taxon>
        <taxon>Spermatophyta</taxon>
        <taxon>Magnoliopsida</taxon>
        <taxon>eudicotyledons</taxon>
        <taxon>Gunneridae</taxon>
        <taxon>Pentapetalae</taxon>
        <taxon>asterids</taxon>
        <taxon>Ericales</taxon>
        <taxon>Ericaceae</taxon>
        <taxon>Vaccinioideae</taxon>
        <taxon>Vaccinieae</taxon>
        <taxon>Vaccinium</taxon>
    </lineage>
</organism>
<accession>A0ACB7X9S5</accession>
<evidence type="ECO:0000313" key="2">
    <source>
        <dbReference type="Proteomes" id="UP000828048"/>
    </source>
</evidence>
<name>A0ACB7X9S5_9ERIC</name>
<reference evidence="1 2" key="1">
    <citation type="journal article" date="2021" name="Hortic Res">
        <title>High-quality reference genome and annotation aids understanding of berry development for evergreen blueberry (Vaccinium darrowii).</title>
        <authorList>
            <person name="Yu J."/>
            <person name="Hulse-Kemp A.M."/>
            <person name="Babiker E."/>
            <person name="Staton M."/>
        </authorList>
    </citation>
    <scope>NUCLEOTIDE SEQUENCE [LARGE SCALE GENOMIC DNA]</scope>
    <source>
        <strain evidence="2">cv. NJ 8807/NJ 8810</strain>
        <tissue evidence="1">Young leaf</tissue>
    </source>
</reference>
<gene>
    <name evidence="1" type="ORF">Vadar_011803</name>
</gene>
<comment type="caution">
    <text evidence="1">The sequence shown here is derived from an EMBL/GenBank/DDBJ whole genome shotgun (WGS) entry which is preliminary data.</text>
</comment>
<evidence type="ECO:0000313" key="1">
    <source>
        <dbReference type="EMBL" id="KAH7837270.1"/>
    </source>
</evidence>
<dbReference type="EMBL" id="CM037156">
    <property type="protein sequence ID" value="KAH7837270.1"/>
    <property type="molecule type" value="Genomic_DNA"/>
</dbReference>
<protein>
    <submittedName>
        <fullName evidence="1">Uncharacterized protein</fullName>
    </submittedName>
</protein>
<dbReference type="Proteomes" id="UP000828048">
    <property type="component" value="Chromosome 6"/>
</dbReference>
<sequence>MGGRNSATILPVNQGLATLAFFGVGVNLVLFLTRILGQDNASAANNVNKWTGTAYLFSLVGVFLSDSYLGRYLTSAIFQLIFVSGLVLLSLVSWLFLIKPEGCGDGEQICMPISSIGTALFYLAIYLVAFGYGGHQPIVATFGSDQFDEANPKEKSSKAAFFCYFYFALNVGSLFSNTFLVYYEDNGEWTMGFWLSTGSAIIGLVSFLLGSPGYRYVRPYGNPLPRVAQVFVEAARKRYVVLVDENELYEVEGSESAIKGSRKILHSSLHGFIGPIRSSSLMVAALSKHLNMSKETQTSNTTNPKEYM</sequence>